<reference evidence="2 3" key="1">
    <citation type="journal article" date="2011" name="J. Bacteriol.">
        <title>Genome sequence of the ethanol-producing Zymomonas mobilis subsp. pomaceae lectotype strain ATCC 29192.</title>
        <authorList>
            <person name="Kouvelis V.N."/>
            <person name="Davenport K.W."/>
            <person name="Brettin T.S."/>
            <person name="Bruce D."/>
            <person name="Detter C."/>
            <person name="Han C.S."/>
            <person name="Nolan M."/>
            <person name="Tapia R."/>
            <person name="Damoulaki A."/>
            <person name="Kyrpides N.C."/>
            <person name="Typas M.A."/>
            <person name="Pappas K.M."/>
        </authorList>
    </citation>
    <scope>NUCLEOTIDE SEQUENCE [LARGE SCALE GENOMIC DNA]</scope>
    <source>
        <strain evidence="3">ATCC 29192 / DSM 22645 / JCM 10191 / CCUG 17912 / NBRC 13757 / NCIMB 11200 / NRRL B-4491 / Barker I</strain>
    </source>
</reference>
<evidence type="ECO:0000256" key="1">
    <source>
        <dbReference type="SAM" id="Phobius"/>
    </source>
</evidence>
<dbReference type="RefSeq" id="WP_013933365.1">
    <property type="nucleotide sequence ID" value="NC_015709.1"/>
</dbReference>
<evidence type="ECO:0008006" key="4">
    <source>
        <dbReference type="Google" id="ProtNLM"/>
    </source>
</evidence>
<sequence>MSGGYNQWLFVISAYTVVILATVGILTTSWLQMRRAEQRLPSRKISKKDPPRAH</sequence>
<dbReference type="Proteomes" id="UP000000491">
    <property type="component" value="Chromosome"/>
</dbReference>
<accession>F8ET74</accession>
<gene>
    <name evidence="2" type="ordered locus">Zymop_0060</name>
</gene>
<dbReference type="STRING" id="579138.Zymop_0060"/>
<organism evidence="2 3">
    <name type="scientific">Zymomonas mobilis subsp. pomaceae (strain ATCC 29192 / DSM 22645 / JCM 10191 / CCUG 17912 / NBRC 13757 / NCIMB 11200 / NRRL B-4491 / Barker I)</name>
    <dbReference type="NCBI Taxonomy" id="579138"/>
    <lineage>
        <taxon>Bacteria</taxon>
        <taxon>Pseudomonadati</taxon>
        <taxon>Pseudomonadota</taxon>
        <taxon>Alphaproteobacteria</taxon>
        <taxon>Sphingomonadales</taxon>
        <taxon>Zymomonadaceae</taxon>
        <taxon>Zymomonas</taxon>
    </lineage>
</organism>
<dbReference type="EMBL" id="CP002865">
    <property type="protein sequence ID" value="AEI36964.1"/>
    <property type="molecule type" value="Genomic_DNA"/>
</dbReference>
<dbReference type="PATRIC" id="fig|579138.3.peg.66"/>
<evidence type="ECO:0000313" key="2">
    <source>
        <dbReference type="EMBL" id="AEI36964.1"/>
    </source>
</evidence>
<dbReference type="AlphaFoldDB" id="F8ET74"/>
<protein>
    <recommendedName>
        <fullName evidence="4">Heme exporter protein D</fullName>
    </recommendedName>
</protein>
<name>F8ET74_ZYMMT</name>
<keyword evidence="1" id="KW-0472">Membrane</keyword>
<proteinExistence type="predicted"/>
<keyword evidence="1" id="KW-1133">Transmembrane helix</keyword>
<keyword evidence="1" id="KW-0812">Transmembrane</keyword>
<dbReference type="HOGENOM" id="CLU_3049594_0_0_5"/>
<dbReference type="KEGG" id="zmp:Zymop_0060"/>
<evidence type="ECO:0000313" key="3">
    <source>
        <dbReference type="Proteomes" id="UP000000491"/>
    </source>
</evidence>
<feature type="transmembrane region" description="Helical" evidence="1">
    <location>
        <begin position="12"/>
        <end position="31"/>
    </location>
</feature>